<gene>
    <name evidence="1" type="ORF">E2C01_038573</name>
</gene>
<comment type="caution">
    <text evidence="1">The sequence shown here is derived from an EMBL/GenBank/DDBJ whole genome shotgun (WGS) entry which is preliminary data.</text>
</comment>
<evidence type="ECO:0000313" key="2">
    <source>
        <dbReference type="Proteomes" id="UP000324222"/>
    </source>
</evidence>
<organism evidence="1 2">
    <name type="scientific">Portunus trituberculatus</name>
    <name type="common">Swimming crab</name>
    <name type="synonym">Neptunus trituberculatus</name>
    <dbReference type="NCBI Taxonomy" id="210409"/>
    <lineage>
        <taxon>Eukaryota</taxon>
        <taxon>Metazoa</taxon>
        <taxon>Ecdysozoa</taxon>
        <taxon>Arthropoda</taxon>
        <taxon>Crustacea</taxon>
        <taxon>Multicrustacea</taxon>
        <taxon>Malacostraca</taxon>
        <taxon>Eumalacostraca</taxon>
        <taxon>Eucarida</taxon>
        <taxon>Decapoda</taxon>
        <taxon>Pleocyemata</taxon>
        <taxon>Brachyura</taxon>
        <taxon>Eubrachyura</taxon>
        <taxon>Portunoidea</taxon>
        <taxon>Portunidae</taxon>
        <taxon>Portuninae</taxon>
        <taxon>Portunus</taxon>
    </lineage>
</organism>
<dbReference type="Proteomes" id="UP000324222">
    <property type="component" value="Unassembled WGS sequence"/>
</dbReference>
<dbReference type="AlphaFoldDB" id="A0A5B7FEH2"/>
<reference evidence="1 2" key="1">
    <citation type="submission" date="2019-05" db="EMBL/GenBank/DDBJ databases">
        <title>Another draft genome of Portunus trituberculatus and its Hox gene families provides insights of decapod evolution.</title>
        <authorList>
            <person name="Jeong J.-H."/>
            <person name="Song I."/>
            <person name="Kim S."/>
            <person name="Choi T."/>
            <person name="Kim D."/>
            <person name="Ryu S."/>
            <person name="Kim W."/>
        </authorList>
    </citation>
    <scope>NUCLEOTIDE SEQUENCE [LARGE SCALE GENOMIC DNA]</scope>
    <source>
        <tissue evidence="1">Muscle</tissue>
    </source>
</reference>
<keyword evidence="2" id="KW-1185">Reference proteome</keyword>
<proteinExistence type="predicted"/>
<evidence type="ECO:0000313" key="1">
    <source>
        <dbReference type="EMBL" id="MPC44892.1"/>
    </source>
</evidence>
<sequence>MPSCTLGDPSATKARVVPLYHGSPLISTRADSLPPPPHPHFTSPHLHISASSAPFCHNPHRFESSFNPAILPLALPLQSPPHMHPYLRAVPPSPSSTIYFNLT</sequence>
<accession>A0A5B7FEH2</accession>
<name>A0A5B7FEH2_PORTR</name>
<dbReference type="EMBL" id="VSRR010006479">
    <property type="protein sequence ID" value="MPC44892.1"/>
    <property type="molecule type" value="Genomic_DNA"/>
</dbReference>
<protein>
    <submittedName>
        <fullName evidence="1">Uncharacterized protein</fullName>
    </submittedName>
</protein>